<feature type="domain" description="FecR protein" evidence="1">
    <location>
        <begin position="122"/>
        <end position="213"/>
    </location>
</feature>
<dbReference type="PANTHER" id="PTHR30273:SF2">
    <property type="entry name" value="PROTEIN FECR"/>
    <property type="match status" value="1"/>
</dbReference>
<name>A0A385SW93_9BACT</name>
<dbReference type="Gene3D" id="2.60.120.1440">
    <property type="match status" value="1"/>
</dbReference>
<dbReference type="AlphaFoldDB" id="A0A385SW93"/>
<dbReference type="Pfam" id="PF16344">
    <property type="entry name" value="FecR_C"/>
    <property type="match status" value="1"/>
</dbReference>
<dbReference type="PIRSF" id="PIRSF018266">
    <property type="entry name" value="FecR"/>
    <property type="match status" value="1"/>
</dbReference>
<dbReference type="InterPro" id="IPR006860">
    <property type="entry name" value="FecR"/>
</dbReference>
<organism evidence="3 4">
    <name type="scientific">Chryseolinea soli</name>
    <dbReference type="NCBI Taxonomy" id="2321403"/>
    <lineage>
        <taxon>Bacteria</taxon>
        <taxon>Pseudomonadati</taxon>
        <taxon>Bacteroidota</taxon>
        <taxon>Cytophagia</taxon>
        <taxon>Cytophagales</taxon>
        <taxon>Fulvivirgaceae</taxon>
        <taxon>Chryseolinea</taxon>
    </lineage>
</organism>
<dbReference type="Pfam" id="PF04773">
    <property type="entry name" value="FecR"/>
    <property type="match status" value="1"/>
</dbReference>
<dbReference type="Gene3D" id="3.55.50.30">
    <property type="match status" value="1"/>
</dbReference>
<dbReference type="OrthoDB" id="1452822at2"/>
<keyword evidence="4" id="KW-1185">Reference proteome</keyword>
<dbReference type="PANTHER" id="PTHR30273">
    <property type="entry name" value="PERIPLASMIC SIGNAL SENSOR AND SIGMA FACTOR ACTIVATOR FECR-RELATED"/>
    <property type="match status" value="1"/>
</dbReference>
<proteinExistence type="predicted"/>
<evidence type="ECO:0000259" key="1">
    <source>
        <dbReference type="Pfam" id="PF04773"/>
    </source>
</evidence>
<evidence type="ECO:0000313" key="4">
    <source>
        <dbReference type="Proteomes" id="UP000266183"/>
    </source>
</evidence>
<dbReference type="RefSeq" id="WP_119758353.1">
    <property type="nucleotide sequence ID" value="NZ_CP032382.1"/>
</dbReference>
<dbReference type="GO" id="GO:0016989">
    <property type="term" value="F:sigma factor antagonist activity"/>
    <property type="evidence" value="ECO:0007669"/>
    <property type="project" value="TreeGrafter"/>
</dbReference>
<dbReference type="Proteomes" id="UP000266183">
    <property type="component" value="Chromosome"/>
</dbReference>
<feature type="domain" description="Protein FecR C-terminal" evidence="2">
    <location>
        <begin position="258"/>
        <end position="325"/>
    </location>
</feature>
<gene>
    <name evidence="3" type="ORF">D4L85_32965</name>
</gene>
<dbReference type="KEGG" id="chk:D4L85_32965"/>
<evidence type="ECO:0000313" key="3">
    <source>
        <dbReference type="EMBL" id="AYB35102.1"/>
    </source>
</evidence>
<dbReference type="InterPro" id="IPR012373">
    <property type="entry name" value="Ferrdict_sens_TM"/>
</dbReference>
<evidence type="ECO:0000259" key="2">
    <source>
        <dbReference type="Pfam" id="PF16344"/>
    </source>
</evidence>
<dbReference type="EMBL" id="CP032382">
    <property type="protein sequence ID" value="AYB35102.1"/>
    <property type="molecule type" value="Genomic_DNA"/>
</dbReference>
<dbReference type="InterPro" id="IPR032508">
    <property type="entry name" value="FecR_C"/>
</dbReference>
<protein>
    <submittedName>
        <fullName evidence="3">DUF4974 domain-containing protein</fullName>
    </submittedName>
</protein>
<accession>A0A385SW93</accession>
<reference evidence="4" key="1">
    <citation type="submission" date="2018-09" db="EMBL/GenBank/DDBJ databases">
        <title>Chryseolinea sp. KIS68-18 isolated from soil.</title>
        <authorList>
            <person name="Weon H.-Y."/>
            <person name="Kwon S.-W."/>
            <person name="Lee S.A."/>
        </authorList>
    </citation>
    <scope>NUCLEOTIDE SEQUENCE [LARGE SCALE GENOMIC DNA]</scope>
    <source>
        <strain evidence="4">KIS68-18</strain>
    </source>
</reference>
<sequence>MKPDEDYLRKIVLLLNEPDNVELLHEVEALRMLSPDHDTFYKEVVNLWAASADVKDLQHINVAEATERLSLKLKQSPRYVASQPSGVGVALKWFTRAAAVLVTGAVGYWIYVSRQVEFITKSTGPNVRDTLVLADHSQIFMDENTTVRYPSQWSGAQRRVYLEAGNAFFSVSHDKEHPFVVQMQQSTVTVLGTTFNIRLRQNEIAVSVKTGTVMFEPGGTKENPVLRAGDGIVFNTLARTLTAVDVTNRNSDAWLTHELVFTDAPLRDVLSALEEYYRVRFVVVDSITKFKKFNATFKNNSLQEVLDVLAAAYPVKIESKDSLVVIQGNP</sequence>